<keyword evidence="1" id="KW-0808">Transferase</keyword>
<dbReference type="EMBL" id="SMMG02000003">
    <property type="protein sequence ID" value="KAA3481128.1"/>
    <property type="molecule type" value="Genomic_DNA"/>
</dbReference>
<dbReference type="InterPro" id="IPR016197">
    <property type="entry name" value="Chromo-like_dom_sf"/>
</dbReference>
<dbReference type="PANTHER" id="PTHR46148">
    <property type="entry name" value="CHROMO DOMAIN-CONTAINING PROTEIN"/>
    <property type="match status" value="1"/>
</dbReference>
<comment type="caution">
    <text evidence="1">The sequence shown here is derived from an EMBL/GenBank/DDBJ whole genome shotgun (WGS) entry which is preliminary data.</text>
</comment>
<keyword evidence="1" id="KW-0675">Receptor</keyword>
<protein>
    <submittedName>
        <fullName evidence="1">Receptor-like protein kinase</fullName>
    </submittedName>
</protein>
<reference evidence="2" key="1">
    <citation type="journal article" date="2019" name="Plant Biotechnol. J.">
        <title>Genome sequencing of the Australian wild diploid species Gossypium australe highlights disease resistance and delayed gland morphogenesis.</title>
        <authorList>
            <person name="Cai Y."/>
            <person name="Cai X."/>
            <person name="Wang Q."/>
            <person name="Wang P."/>
            <person name="Zhang Y."/>
            <person name="Cai C."/>
            <person name="Xu Y."/>
            <person name="Wang K."/>
            <person name="Zhou Z."/>
            <person name="Wang C."/>
            <person name="Geng S."/>
            <person name="Li B."/>
            <person name="Dong Q."/>
            <person name="Hou Y."/>
            <person name="Wang H."/>
            <person name="Ai P."/>
            <person name="Liu Z."/>
            <person name="Yi F."/>
            <person name="Sun M."/>
            <person name="An G."/>
            <person name="Cheng J."/>
            <person name="Zhang Y."/>
            <person name="Shi Q."/>
            <person name="Xie Y."/>
            <person name="Shi X."/>
            <person name="Chang Y."/>
            <person name="Huang F."/>
            <person name="Chen Y."/>
            <person name="Hong S."/>
            <person name="Mi L."/>
            <person name="Sun Q."/>
            <person name="Zhang L."/>
            <person name="Zhou B."/>
            <person name="Peng R."/>
            <person name="Zhang X."/>
            <person name="Liu F."/>
        </authorList>
    </citation>
    <scope>NUCLEOTIDE SEQUENCE [LARGE SCALE GENOMIC DNA]</scope>
    <source>
        <strain evidence="2">cv. PA1801</strain>
    </source>
</reference>
<keyword evidence="2" id="KW-1185">Reference proteome</keyword>
<gene>
    <name evidence="1" type="ORF">EPI10_021521</name>
</gene>
<dbReference type="Proteomes" id="UP000325315">
    <property type="component" value="Unassembled WGS sequence"/>
</dbReference>
<name>A0A5B6WIR5_9ROSI</name>
<accession>A0A5B6WIR5</accession>
<proteinExistence type="predicted"/>
<dbReference type="PANTHER" id="PTHR46148:SF44">
    <property type="entry name" value="GAG-POL POLYPROTEIN"/>
    <property type="match status" value="1"/>
</dbReference>
<dbReference type="OrthoDB" id="1723102at2759"/>
<evidence type="ECO:0000313" key="2">
    <source>
        <dbReference type="Proteomes" id="UP000325315"/>
    </source>
</evidence>
<dbReference type="SUPFAM" id="SSF54160">
    <property type="entry name" value="Chromo domain-like"/>
    <property type="match status" value="1"/>
</dbReference>
<evidence type="ECO:0000313" key="1">
    <source>
        <dbReference type="EMBL" id="KAA3481128.1"/>
    </source>
</evidence>
<keyword evidence="1" id="KW-0418">Kinase</keyword>
<dbReference type="GO" id="GO:0016301">
    <property type="term" value="F:kinase activity"/>
    <property type="evidence" value="ECO:0007669"/>
    <property type="project" value="UniProtKB-KW"/>
</dbReference>
<sequence length="80" mass="9789">MKSPKELDQLHIGWHYWHTRLAYREKPVKILTHEVQELRNKRILLVKVLWHSHSFEEATWESKEGMRSQYPHIILDKFQG</sequence>
<organism evidence="1 2">
    <name type="scientific">Gossypium australe</name>
    <dbReference type="NCBI Taxonomy" id="47621"/>
    <lineage>
        <taxon>Eukaryota</taxon>
        <taxon>Viridiplantae</taxon>
        <taxon>Streptophyta</taxon>
        <taxon>Embryophyta</taxon>
        <taxon>Tracheophyta</taxon>
        <taxon>Spermatophyta</taxon>
        <taxon>Magnoliopsida</taxon>
        <taxon>eudicotyledons</taxon>
        <taxon>Gunneridae</taxon>
        <taxon>Pentapetalae</taxon>
        <taxon>rosids</taxon>
        <taxon>malvids</taxon>
        <taxon>Malvales</taxon>
        <taxon>Malvaceae</taxon>
        <taxon>Malvoideae</taxon>
        <taxon>Gossypium</taxon>
    </lineage>
</organism>
<dbReference type="AlphaFoldDB" id="A0A5B6WIR5"/>